<accession>A0A1M6Q9C5</accession>
<sequence>MKLFKKIDEHSNLMGTMSDKVGVDWSEVLAEHPDMAQKYRTAVMTCTHCKDVGECKGWLAENTEAPEAPDYCLNKDLLGKLAKG</sequence>
<dbReference type="RefSeq" id="WP_073255131.1">
    <property type="nucleotide sequence ID" value="NZ_FQZQ01000020.1"/>
</dbReference>
<proteinExistence type="predicted"/>
<evidence type="ECO:0000313" key="2">
    <source>
        <dbReference type="EMBL" id="SHK16687.1"/>
    </source>
</evidence>
<dbReference type="Pfam" id="PF20056">
    <property type="entry name" value="DUF6455"/>
    <property type="match status" value="1"/>
</dbReference>
<feature type="domain" description="DUF6455" evidence="1">
    <location>
        <begin position="1"/>
        <end position="83"/>
    </location>
</feature>
<gene>
    <name evidence="2" type="ORF">SAMN05444000_12076</name>
</gene>
<evidence type="ECO:0000259" key="1">
    <source>
        <dbReference type="Pfam" id="PF20056"/>
    </source>
</evidence>
<reference evidence="3" key="1">
    <citation type="submission" date="2016-11" db="EMBL/GenBank/DDBJ databases">
        <authorList>
            <person name="Varghese N."/>
            <person name="Submissions S."/>
        </authorList>
    </citation>
    <scope>NUCLEOTIDE SEQUENCE [LARGE SCALE GENOMIC DNA]</scope>
    <source>
        <strain evidence="3">DSM 100564</strain>
    </source>
</reference>
<keyword evidence="3" id="KW-1185">Reference proteome</keyword>
<evidence type="ECO:0000313" key="3">
    <source>
        <dbReference type="Proteomes" id="UP000183982"/>
    </source>
</evidence>
<dbReference type="OrthoDB" id="7961152at2"/>
<organism evidence="2 3">
    <name type="scientific">Shimia gijangensis</name>
    <dbReference type="NCBI Taxonomy" id="1470563"/>
    <lineage>
        <taxon>Bacteria</taxon>
        <taxon>Pseudomonadati</taxon>
        <taxon>Pseudomonadota</taxon>
        <taxon>Alphaproteobacteria</taxon>
        <taxon>Rhodobacterales</taxon>
        <taxon>Roseobacteraceae</taxon>
    </lineage>
</organism>
<dbReference type="STRING" id="1470563.SAMN05444000_12076"/>
<name>A0A1M6Q9C5_9RHOB</name>
<dbReference type="AlphaFoldDB" id="A0A1M6Q9C5"/>
<dbReference type="EMBL" id="FQZQ01000020">
    <property type="protein sequence ID" value="SHK16687.1"/>
    <property type="molecule type" value="Genomic_DNA"/>
</dbReference>
<protein>
    <recommendedName>
        <fullName evidence="1">DUF6455 domain-containing protein</fullName>
    </recommendedName>
</protein>
<dbReference type="InterPro" id="IPR045601">
    <property type="entry name" value="DUF6455"/>
</dbReference>
<dbReference type="Proteomes" id="UP000183982">
    <property type="component" value="Unassembled WGS sequence"/>
</dbReference>